<accession>A0A1I2V2J8</accession>
<evidence type="ECO:0000313" key="7">
    <source>
        <dbReference type="Proteomes" id="UP000199666"/>
    </source>
</evidence>
<name>A0A1I2V2J8_9SPHI</name>
<dbReference type="Proteomes" id="UP000199666">
    <property type="component" value="Unassembled WGS sequence"/>
</dbReference>
<dbReference type="PANTHER" id="PTHR31339">
    <property type="entry name" value="PECTIN LYASE-RELATED"/>
    <property type="match status" value="1"/>
</dbReference>
<evidence type="ECO:0000256" key="3">
    <source>
        <dbReference type="ARBA" id="ARBA00023295"/>
    </source>
</evidence>
<dbReference type="SUPFAM" id="SSF51126">
    <property type="entry name" value="Pectin lyase-like"/>
    <property type="match status" value="1"/>
</dbReference>
<dbReference type="AlphaFoldDB" id="A0A1I2V2J8"/>
<evidence type="ECO:0000256" key="1">
    <source>
        <dbReference type="ARBA" id="ARBA00008834"/>
    </source>
</evidence>
<evidence type="ECO:0000256" key="5">
    <source>
        <dbReference type="SAM" id="SignalP"/>
    </source>
</evidence>
<dbReference type="GO" id="GO:0005975">
    <property type="term" value="P:carbohydrate metabolic process"/>
    <property type="evidence" value="ECO:0007669"/>
    <property type="project" value="InterPro"/>
</dbReference>
<dbReference type="GO" id="GO:0004650">
    <property type="term" value="F:polygalacturonase activity"/>
    <property type="evidence" value="ECO:0007669"/>
    <property type="project" value="InterPro"/>
</dbReference>
<feature type="signal peptide" evidence="5">
    <location>
        <begin position="1"/>
        <end position="24"/>
    </location>
</feature>
<dbReference type="InterPro" id="IPR006626">
    <property type="entry name" value="PbH1"/>
</dbReference>
<keyword evidence="2 4" id="KW-0378">Hydrolase</keyword>
<dbReference type="PANTHER" id="PTHR31339:SF9">
    <property type="entry name" value="PLASMIN AND FIBRONECTIN-BINDING PROTEIN A"/>
    <property type="match status" value="1"/>
</dbReference>
<sequence length="490" mass="54603">MFMKFQKRMVLMLLVLLQGTAVFAKDYKASFFHIKSDGATMNTRSIQFAIDYISKNGGGRLVFYVGRYLTGSIHLKSNVTLQLEEGAVLLGSTNPFDYDRLGNTALIHARDLENVGITGKGMIDGQGRALANNSIAYANDGLIEDILKYDRTRESIRPMVIYFVNCVNVTIKDVILQNSACWLQTYERCKNMLIDNITVNNVAFWNSDGIDIVDCDNVVITNNKIDAADDGICLKSHNEKFYCNNILIENNIVRTSANGIKLGTAGKGGFRNIKIINNIVYDTYRSAIALQSVDGGFLEDIVVDGLKSTNTGNVIFLRLGERIAGKKSTMNRISIKNVVADVPFGKPDAGYDYEGPIEDMPRNISPIIIAGLPGQYINEVSFTNFEVSYPGGGNKFLAYVGLDQLDSITENPDGYPEFSMFKEVPAWGIYVRHAKNINFANIHLKAEKKDYRLPIVMDDVHDAQLKKITFEQIGQKKLIHTYKSTNVTVK</sequence>
<comment type="similarity">
    <text evidence="1 4">Belongs to the glycosyl hydrolase 28 family.</text>
</comment>
<dbReference type="EMBL" id="FOPP01000002">
    <property type="protein sequence ID" value="SFG82457.1"/>
    <property type="molecule type" value="Genomic_DNA"/>
</dbReference>
<reference evidence="6 7" key="1">
    <citation type="submission" date="2016-10" db="EMBL/GenBank/DDBJ databases">
        <authorList>
            <person name="de Groot N.N."/>
        </authorList>
    </citation>
    <scope>NUCLEOTIDE SEQUENCE [LARGE SCALE GENOMIC DNA]</scope>
    <source>
        <strain evidence="6 7">DSM 18684</strain>
    </source>
</reference>
<dbReference type="STRING" id="414048.SAMN04489864_102425"/>
<dbReference type="InterPro" id="IPR000743">
    <property type="entry name" value="Glyco_hydro_28"/>
</dbReference>
<dbReference type="InterPro" id="IPR011050">
    <property type="entry name" value="Pectin_lyase_fold/virulence"/>
</dbReference>
<keyword evidence="3 4" id="KW-0326">Glycosidase</keyword>
<dbReference type="Gene3D" id="2.160.20.10">
    <property type="entry name" value="Single-stranded right-handed beta-helix, Pectin lyase-like"/>
    <property type="match status" value="1"/>
</dbReference>
<dbReference type="SMART" id="SM00710">
    <property type="entry name" value="PbH1"/>
    <property type="match status" value="4"/>
</dbReference>
<keyword evidence="5" id="KW-0732">Signal</keyword>
<proteinExistence type="inferred from homology"/>
<keyword evidence="7" id="KW-1185">Reference proteome</keyword>
<dbReference type="InterPro" id="IPR012334">
    <property type="entry name" value="Pectin_lyas_fold"/>
</dbReference>
<protein>
    <submittedName>
        <fullName evidence="6">Polygalacturonase</fullName>
    </submittedName>
</protein>
<organism evidence="6 7">
    <name type="scientific">Pedobacter insulae</name>
    <dbReference type="NCBI Taxonomy" id="414048"/>
    <lineage>
        <taxon>Bacteria</taxon>
        <taxon>Pseudomonadati</taxon>
        <taxon>Bacteroidota</taxon>
        <taxon>Sphingobacteriia</taxon>
        <taxon>Sphingobacteriales</taxon>
        <taxon>Sphingobacteriaceae</taxon>
        <taxon>Pedobacter</taxon>
    </lineage>
</organism>
<feature type="chain" id="PRO_5011566640" evidence="5">
    <location>
        <begin position="25"/>
        <end position="490"/>
    </location>
</feature>
<evidence type="ECO:0000313" key="6">
    <source>
        <dbReference type="EMBL" id="SFG82457.1"/>
    </source>
</evidence>
<evidence type="ECO:0000256" key="4">
    <source>
        <dbReference type="RuleBase" id="RU361169"/>
    </source>
</evidence>
<dbReference type="InterPro" id="IPR051801">
    <property type="entry name" value="GH28_Enzymes"/>
</dbReference>
<gene>
    <name evidence="6" type="ORF">SAMN04489864_102425</name>
</gene>
<evidence type="ECO:0000256" key="2">
    <source>
        <dbReference type="ARBA" id="ARBA00022801"/>
    </source>
</evidence>
<dbReference type="Pfam" id="PF00295">
    <property type="entry name" value="Glyco_hydro_28"/>
    <property type="match status" value="1"/>
</dbReference>